<dbReference type="EMBL" id="JBHSWN010000001">
    <property type="protein sequence ID" value="MFC6790626.1"/>
    <property type="molecule type" value="Genomic_DNA"/>
</dbReference>
<evidence type="ECO:0000256" key="1">
    <source>
        <dbReference type="SAM" id="MobiDB-lite"/>
    </source>
</evidence>
<dbReference type="RefSeq" id="WP_378970630.1">
    <property type="nucleotide sequence ID" value="NZ_JBHSWN010000001.1"/>
</dbReference>
<organism evidence="2 3">
    <name type="scientific">Methylobacterium komagatae</name>
    <dbReference type="NCBI Taxonomy" id="374425"/>
    <lineage>
        <taxon>Bacteria</taxon>
        <taxon>Pseudomonadati</taxon>
        <taxon>Pseudomonadota</taxon>
        <taxon>Alphaproteobacteria</taxon>
        <taxon>Hyphomicrobiales</taxon>
        <taxon>Methylobacteriaceae</taxon>
        <taxon>Methylobacterium</taxon>
    </lineage>
</organism>
<name>A0ABW2BKM9_9HYPH</name>
<gene>
    <name evidence="2" type="ORF">ACFQE0_14015</name>
</gene>
<protein>
    <recommendedName>
        <fullName evidence="4">PD-(D/E)XK endonuclease-like domain-containing protein</fullName>
    </recommendedName>
</protein>
<reference evidence="3" key="1">
    <citation type="journal article" date="2019" name="Int. J. Syst. Evol. Microbiol.">
        <title>The Global Catalogue of Microorganisms (GCM) 10K type strain sequencing project: providing services to taxonomists for standard genome sequencing and annotation.</title>
        <authorList>
            <consortium name="The Broad Institute Genomics Platform"/>
            <consortium name="The Broad Institute Genome Sequencing Center for Infectious Disease"/>
            <person name="Wu L."/>
            <person name="Ma J."/>
        </authorList>
    </citation>
    <scope>NUCLEOTIDE SEQUENCE [LARGE SCALE GENOMIC DNA]</scope>
    <source>
        <strain evidence="3">CCUG 48316</strain>
    </source>
</reference>
<accession>A0ABW2BKM9</accession>
<sequence length="445" mass="48955">MAKTRSPRSPARLRTVQCCVCRTDFETRHSQGRYCSEECSRVGARKSWRDYGERNKDRRRAYHREHYAQNAEQIIARTGAYALTPAGREARALIRENLKVRAPEKLAARYAVKVALQNGTLARQPCERCAGVPSEAHHPDYSRPLDVTWLCRPCHLAEHGRVSRAGEATPPGRGSGVSTMDIIEHTSARVPGPGLYRMPAALYHSDPCPEPSLSSSLAKILIAQSAQHAFVAHPRLGGTLEESDPTRPKEIGTAVHKLILGHGRDLVAIMADDYKSASARQQRAQAYADGDAPILRPDLDRAEVLAERIRSQIVQVPDCAGFADADTELVAIARDRDGLWYRIMMDAFEHRLGSAVIYDVKTSDQSAAPQDIGRRIEGMAMEVQAAFYSHVVGLLWPCSAAGSPSGGSSARTTRRTASPWRKPTVRALRSGVARWRWPSTGGARA</sequence>
<comment type="caution">
    <text evidence="2">The sequence shown here is derived from an EMBL/GenBank/DDBJ whole genome shotgun (WGS) entry which is preliminary data.</text>
</comment>
<feature type="compositionally biased region" description="Low complexity" evidence="1">
    <location>
        <begin position="402"/>
        <end position="419"/>
    </location>
</feature>
<proteinExistence type="predicted"/>
<feature type="region of interest" description="Disordered" evidence="1">
    <location>
        <begin position="402"/>
        <end position="423"/>
    </location>
</feature>
<evidence type="ECO:0000313" key="3">
    <source>
        <dbReference type="Proteomes" id="UP001596292"/>
    </source>
</evidence>
<dbReference type="Proteomes" id="UP001596292">
    <property type="component" value="Unassembled WGS sequence"/>
</dbReference>
<keyword evidence="3" id="KW-1185">Reference proteome</keyword>
<evidence type="ECO:0008006" key="4">
    <source>
        <dbReference type="Google" id="ProtNLM"/>
    </source>
</evidence>
<evidence type="ECO:0000313" key="2">
    <source>
        <dbReference type="EMBL" id="MFC6790626.1"/>
    </source>
</evidence>
<dbReference type="InterPro" id="IPR011604">
    <property type="entry name" value="PDDEXK-like_dom_sf"/>
</dbReference>
<dbReference type="Gene3D" id="3.90.320.10">
    <property type="match status" value="1"/>
</dbReference>